<dbReference type="GO" id="GO:0046872">
    <property type="term" value="F:metal ion binding"/>
    <property type="evidence" value="ECO:0007669"/>
    <property type="project" value="UniProtKB-KW"/>
</dbReference>
<dbReference type="SUPFAM" id="SSF51197">
    <property type="entry name" value="Clavaminate synthase-like"/>
    <property type="match status" value="1"/>
</dbReference>
<keyword evidence="3" id="KW-0408">Iron</keyword>
<dbReference type="Gene3D" id="2.60.120.330">
    <property type="entry name" value="B-lactam Antibiotic, Isopenicillin N Synthase, Chain"/>
    <property type="match status" value="1"/>
</dbReference>
<dbReference type="Pfam" id="PF14226">
    <property type="entry name" value="DIOX_N"/>
    <property type="match status" value="1"/>
</dbReference>
<dbReference type="AlphaFoldDB" id="A0A7C9TPU4"/>
<protein>
    <submittedName>
        <fullName evidence="6">Isopenicillin N synthase family oxygenase</fullName>
    </submittedName>
</protein>
<comment type="caution">
    <text evidence="6">The sequence shown here is derived from an EMBL/GenBank/DDBJ whole genome shotgun (WGS) entry which is preliminary data.</text>
</comment>
<dbReference type="InterPro" id="IPR044861">
    <property type="entry name" value="IPNS-like_FE2OG_OXY"/>
</dbReference>
<evidence type="ECO:0000256" key="3">
    <source>
        <dbReference type="RuleBase" id="RU003682"/>
    </source>
</evidence>
<dbReference type="PRINTS" id="PR00682">
    <property type="entry name" value="IPNSYNTHASE"/>
</dbReference>
<dbReference type="InterPro" id="IPR005123">
    <property type="entry name" value="Oxoglu/Fe-dep_dioxygenase_dom"/>
</dbReference>
<dbReference type="GO" id="GO:0017000">
    <property type="term" value="P:antibiotic biosynthetic process"/>
    <property type="evidence" value="ECO:0007669"/>
    <property type="project" value="UniProtKB-KW"/>
</dbReference>
<evidence type="ECO:0000313" key="7">
    <source>
        <dbReference type="Proteomes" id="UP000479756"/>
    </source>
</evidence>
<feature type="domain" description="Fe2OG dioxygenase" evidence="5">
    <location>
        <begin position="238"/>
        <end position="347"/>
    </location>
</feature>
<gene>
    <name evidence="6" type="ORF">G3T37_06365</name>
</gene>
<dbReference type="InterPro" id="IPR027443">
    <property type="entry name" value="IPNS-like_sf"/>
</dbReference>
<comment type="similarity">
    <text evidence="3">Belongs to the iron/ascorbate-dependent oxidoreductase family.</text>
</comment>
<evidence type="ECO:0000259" key="5">
    <source>
        <dbReference type="PROSITE" id="PS51471"/>
    </source>
</evidence>
<dbReference type="GO" id="GO:0016491">
    <property type="term" value="F:oxidoreductase activity"/>
    <property type="evidence" value="ECO:0007669"/>
    <property type="project" value="UniProtKB-KW"/>
</dbReference>
<organism evidence="6 7">
    <name type="scientific">Galbitalea soli</name>
    <dbReference type="NCBI Taxonomy" id="1268042"/>
    <lineage>
        <taxon>Bacteria</taxon>
        <taxon>Bacillati</taxon>
        <taxon>Actinomycetota</taxon>
        <taxon>Actinomycetes</taxon>
        <taxon>Micrococcales</taxon>
        <taxon>Microbacteriaceae</taxon>
        <taxon>Galbitalea</taxon>
    </lineage>
</organism>
<dbReference type="PROSITE" id="PS51471">
    <property type="entry name" value="FE2OG_OXY"/>
    <property type="match status" value="1"/>
</dbReference>
<proteinExistence type="inferred from homology"/>
<evidence type="ECO:0000313" key="6">
    <source>
        <dbReference type="EMBL" id="NEM90977.1"/>
    </source>
</evidence>
<evidence type="ECO:0000256" key="2">
    <source>
        <dbReference type="ARBA" id="ARBA00023194"/>
    </source>
</evidence>
<keyword evidence="2" id="KW-0045">Antibiotic biosynthesis</keyword>
<dbReference type="Proteomes" id="UP000479756">
    <property type="component" value="Unassembled WGS sequence"/>
</dbReference>
<dbReference type="Pfam" id="PF03171">
    <property type="entry name" value="2OG-FeII_Oxy"/>
    <property type="match status" value="1"/>
</dbReference>
<dbReference type="InterPro" id="IPR026992">
    <property type="entry name" value="DIOX_N"/>
</dbReference>
<sequence length="406" mass="44524">MPPFSSPGRLSIPNGYSVLGTAPRSRDTGVDCRTSAPPPHPHRPTVPRSFRGGPVPETAAFHVPAIDISPYIAGGSAEEKQAVARAFDEAARTVGFMQITGHGIPLESWARLGRASDRFFELSLEQKKRYRAPKGVNRGYSPPKSERLSLSLGVEKAERMNDFFEAFNVGATAADYAHAGVSEADYADNIWPEETETFRDDVELWMTNATAVAHVMMAIFADALGLPSDYFAAYTDHSLNVLRMNNYALPEGERVTLDGDLIGMGEHTDFGIVTLLWADDVKGLQVLGEDGSWNDVSPLPGALLVNLGDLTARWTNEKWKSTLHRVKPPVVGGTIKRRRSAAFFFDGNVDALITTLPGCVEPGERELYAPITVSEHIQAKLRGSRELQKNTGDIEREAQRVLSSRY</sequence>
<reference evidence="6 7" key="1">
    <citation type="journal article" date="2014" name="Int. J. Syst. Evol. Microbiol.">
        <title>Description of Galbitalea soli gen. nov., sp. nov., and Frondihabitans sucicola sp. nov.</title>
        <authorList>
            <person name="Kim S.J."/>
            <person name="Lim J.M."/>
            <person name="Ahn J.H."/>
            <person name="Weon H.Y."/>
            <person name="Hamada M."/>
            <person name="Suzuki K."/>
            <person name="Ahn T.Y."/>
            <person name="Kwon S.W."/>
        </authorList>
    </citation>
    <scope>NUCLEOTIDE SEQUENCE [LARGE SCALE GENOMIC DNA]</scope>
    <source>
        <strain evidence="6 7">NBRC 108727</strain>
    </source>
</reference>
<feature type="region of interest" description="Disordered" evidence="4">
    <location>
        <begin position="1"/>
        <end position="56"/>
    </location>
</feature>
<comment type="pathway">
    <text evidence="1">Antibiotic biosynthesis.</text>
</comment>
<keyword evidence="7" id="KW-1185">Reference proteome</keyword>
<accession>A0A7C9TPU4</accession>
<dbReference type="PANTHER" id="PTHR47990">
    <property type="entry name" value="2-OXOGLUTARATE (2OG) AND FE(II)-DEPENDENT OXYGENASE SUPERFAMILY PROTEIN-RELATED"/>
    <property type="match status" value="1"/>
</dbReference>
<keyword evidence="3" id="KW-0560">Oxidoreductase</keyword>
<name>A0A7C9TPU4_9MICO</name>
<keyword evidence="3" id="KW-0479">Metal-binding</keyword>
<dbReference type="EMBL" id="JAAGWZ010000002">
    <property type="protein sequence ID" value="NEM90977.1"/>
    <property type="molecule type" value="Genomic_DNA"/>
</dbReference>
<evidence type="ECO:0000256" key="4">
    <source>
        <dbReference type="SAM" id="MobiDB-lite"/>
    </source>
</evidence>
<evidence type="ECO:0000256" key="1">
    <source>
        <dbReference type="ARBA" id="ARBA00004792"/>
    </source>
</evidence>
<dbReference type="InterPro" id="IPR050231">
    <property type="entry name" value="Iron_ascorbate_oxido_reductase"/>
</dbReference>